<dbReference type="STRING" id="1236989.JCM15548_13879"/>
<reference evidence="1 2" key="1">
    <citation type="journal article" date="2015" name="Microbes Environ.">
        <title>Distribution and evolution of nitrogen fixation genes in the phylum bacteroidetes.</title>
        <authorList>
            <person name="Inoue J."/>
            <person name="Oshima K."/>
            <person name="Suda W."/>
            <person name="Sakamoto M."/>
            <person name="Iino T."/>
            <person name="Noda S."/>
            <person name="Hongoh Y."/>
            <person name="Hattori M."/>
            <person name="Ohkuma M."/>
        </authorList>
    </citation>
    <scope>NUCLEOTIDE SEQUENCE [LARGE SCALE GENOMIC DNA]</scope>
    <source>
        <strain evidence="1">JCM 15548</strain>
    </source>
</reference>
<gene>
    <name evidence="1" type="ORF">JCM15548_13879</name>
</gene>
<evidence type="ECO:0000313" key="2">
    <source>
        <dbReference type="Proteomes" id="UP000032900"/>
    </source>
</evidence>
<dbReference type="EMBL" id="BAZW01000050">
    <property type="protein sequence ID" value="GAO31512.1"/>
    <property type="molecule type" value="Genomic_DNA"/>
</dbReference>
<comment type="caution">
    <text evidence="1">The sequence shown here is derived from an EMBL/GenBank/DDBJ whole genome shotgun (WGS) entry which is preliminary data.</text>
</comment>
<keyword evidence="2" id="KW-1185">Reference proteome</keyword>
<name>A0A0E9M133_9BACT</name>
<accession>A0A0E9M133</accession>
<dbReference type="Gene3D" id="2.60.40.10">
    <property type="entry name" value="Immunoglobulins"/>
    <property type="match status" value="1"/>
</dbReference>
<dbReference type="AlphaFoldDB" id="A0A0E9M133"/>
<dbReference type="InterPro" id="IPR013783">
    <property type="entry name" value="Ig-like_fold"/>
</dbReference>
<protein>
    <recommendedName>
        <fullName evidence="3">PKD domain-containing protein</fullName>
    </recommendedName>
</protein>
<organism evidence="1 2">
    <name type="scientific">Geofilum rubicundum JCM 15548</name>
    <dbReference type="NCBI Taxonomy" id="1236989"/>
    <lineage>
        <taxon>Bacteria</taxon>
        <taxon>Pseudomonadati</taxon>
        <taxon>Bacteroidota</taxon>
        <taxon>Bacteroidia</taxon>
        <taxon>Marinilabiliales</taxon>
        <taxon>Marinilabiliaceae</taxon>
        <taxon>Geofilum</taxon>
    </lineage>
</organism>
<sequence length="134" mass="15107">MSSCDDDAKEEEDIRPESLELIVANDFEAMYGQTVKLDASQTYDKLEAPIEFHWEALSFPGDHFLEEYLQGVHQSAATFQPYDVGEFSFRITASTEYESQTAMLRVSVDAEVVELAGNLNDLKETWVPTTSRDG</sequence>
<proteinExistence type="predicted"/>
<evidence type="ECO:0000313" key="1">
    <source>
        <dbReference type="EMBL" id="GAO31512.1"/>
    </source>
</evidence>
<dbReference type="Proteomes" id="UP000032900">
    <property type="component" value="Unassembled WGS sequence"/>
</dbReference>
<evidence type="ECO:0008006" key="3">
    <source>
        <dbReference type="Google" id="ProtNLM"/>
    </source>
</evidence>